<feature type="compositionally biased region" description="Pro residues" evidence="1">
    <location>
        <begin position="162"/>
        <end position="204"/>
    </location>
</feature>
<feature type="region of interest" description="Disordered" evidence="1">
    <location>
        <begin position="277"/>
        <end position="374"/>
    </location>
</feature>
<dbReference type="RefSeq" id="WP_085266703.1">
    <property type="nucleotide sequence ID" value="NZ_JACKVG010000011.1"/>
</dbReference>
<name>A0A1X1Y836_9MYCO</name>
<keyword evidence="3" id="KW-1185">Reference proteome</keyword>
<feature type="compositionally biased region" description="Pro residues" evidence="1">
    <location>
        <begin position="277"/>
        <end position="305"/>
    </location>
</feature>
<evidence type="ECO:0000313" key="3">
    <source>
        <dbReference type="Proteomes" id="UP000193866"/>
    </source>
</evidence>
<comment type="caution">
    <text evidence="2">The sequence shown here is derived from an EMBL/GenBank/DDBJ whole genome shotgun (WGS) entry which is preliminary data.</text>
</comment>
<feature type="compositionally biased region" description="Pro residues" evidence="1">
    <location>
        <begin position="318"/>
        <end position="330"/>
    </location>
</feature>
<sequence>MDVVLGVALGPSAPTTVRTGLAEAAVVSTAALAYTQEAEFGPISGGYYDTPDCLSGLAADDLAYSAVPDEQADADTEIFDTAPQPERRPLLVTGAALASTAFAAATALMISMTLDVTPNLVALRPDIVRTLTIPIPALPIPIPNLKVPFSGQPPVGSQAPVDPLPPPPLNRPQIPSLPAPVNSPPVPPLDRPQAPDVPAPPVAAPSPAGRVVPPGFERFFTDPFFTRPIPVSPWLYSELMRGRPPGTQIQGFYISGTSPSTGPARVVLPRAISPAPAPPHVIPDPPMVHPQPPIALPPPPPPPSALPHVMPDPLMANPHPPFELPEPPVVDPRSGSQLPNLPIQPPNSGPPAGIPAPQAPPPPPPPPPPWLPAP</sequence>
<feature type="compositionally biased region" description="Pro residues" evidence="1">
    <location>
        <begin position="342"/>
        <end position="374"/>
    </location>
</feature>
<dbReference type="STRING" id="1108812.AWC16_21985"/>
<evidence type="ECO:0000256" key="1">
    <source>
        <dbReference type="SAM" id="MobiDB-lite"/>
    </source>
</evidence>
<accession>A0A1X1Y836</accession>
<reference evidence="2 3" key="1">
    <citation type="submission" date="2016-01" db="EMBL/GenBank/DDBJ databases">
        <title>The new phylogeny of the genus Mycobacterium.</title>
        <authorList>
            <person name="Tarcisio F."/>
            <person name="Conor M."/>
            <person name="Antonella G."/>
            <person name="Elisabetta G."/>
            <person name="Giulia F.S."/>
            <person name="Sara T."/>
            <person name="Anna F."/>
            <person name="Clotilde B."/>
            <person name="Roberto B."/>
            <person name="Veronica D.S."/>
            <person name="Fabio R."/>
            <person name="Monica P."/>
            <person name="Olivier J."/>
            <person name="Enrico T."/>
            <person name="Nicola S."/>
        </authorList>
    </citation>
    <scope>NUCLEOTIDE SEQUENCE [LARGE SCALE GENOMIC DNA]</scope>
    <source>
        <strain evidence="2 3">DSM 45394</strain>
    </source>
</reference>
<dbReference type="EMBL" id="LQPG01000053">
    <property type="protein sequence ID" value="ORW07161.1"/>
    <property type="molecule type" value="Genomic_DNA"/>
</dbReference>
<organism evidence="2 3">
    <name type="scientific">Mycolicibacter longobardus</name>
    <dbReference type="NCBI Taxonomy" id="1108812"/>
    <lineage>
        <taxon>Bacteria</taxon>
        <taxon>Bacillati</taxon>
        <taxon>Actinomycetota</taxon>
        <taxon>Actinomycetes</taxon>
        <taxon>Mycobacteriales</taxon>
        <taxon>Mycobacteriaceae</taxon>
        <taxon>Mycolicibacter</taxon>
    </lineage>
</organism>
<evidence type="ECO:0000313" key="2">
    <source>
        <dbReference type="EMBL" id="ORW07161.1"/>
    </source>
</evidence>
<dbReference type="AlphaFoldDB" id="A0A1X1Y836"/>
<dbReference type="Proteomes" id="UP000193866">
    <property type="component" value="Unassembled WGS sequence"/>
</dbReference>
<dbReference type="OrthoDB" id="4761694at2"/>
<feature type="region of interest" description="Disordered" evidence="1">
    <location>
        <begin position="151"/>
        <end position="208"/>
    </location>
</feature>
<proteinExistence type="predicted"/>
<gene>
    <name evidence="2" type="ORF">AWC16_21985</name>
</gene>
<protein>
    <submittedName>
        <fullName evidence="2">Uncharacterized protein</fullName>
    </submittedName>
</protein>